<dbReference type="EMBL" id="ADBV01014701">
    <property type="protein sequence ID" value="EJW73111.1"/>
    <property type="molecule type" value="Genomic_DNA"/>
</dbReference>
<accession>J9DTX4</accession>
<protein>
    <submittedName>
        <fullName evidence="1">Uncharacterized protein</fullName>
    </submittedName>
</protein>
<comment type="caution">
    <text evidence="1">The sequence shown here is derived from an EMBL/GenBank/DDBJ whole genome shotgun (WGS) entry which is preliminary data.</text>
</comment>
<dbReference type="AlphaFoldDB" id="J9DTX4"/>
<organism evidence="1 2">
    <name type="scientific">Wuchereria bancrofti</name>
    <dbReference type="NCBI Taxonomy" id="6293"/>
    <lineage>
        <taxon>Eukaryota</taxon>
        <taxon>Metazoa</taxon>
        <taxon>Ecdysozoa</taxon>
        <taxon>Nematoda</taxon>
        <taxon>Chromadorea</taxon>
        <taxon>Rhabditida</taxon>
        <taxon>Spirurina</taxon>
        <taxon>Spiruromorpha</taxon>
        <taxon>Filarioidea</taxon>
        <taxon>Onchocercidae</taxon>
        <taxon>Wuchereria</taxon>
    </lineage>
</organism>
<dbReference type="Proteomes" id="UP000004810">
    <property type="component" value="Unassembled WGS sequence"/>
</dbReference>
<name>J9DTX4_WUCBA</name>
<proteinExistence type="predicted"/>
<gene>
    <name evidence="1" type="ORF">WUBG_15981</name>
</gene>
<reference evidence="2" key="1">
    <citation type="submission" date="2012-08" db="EMBL/GenBank/DDBJ databases">
        <title>The Genome Sequence of Wuchereria bancrofti.</title>
        <authorList>
            <person name="Nutman T.B."/>
            <person name="Fink D.L."/>
            <person name="Russ C."/>
            <person name="Young S."/>
            <person name="Zeng Q."/>
            <person name="Koehrsen M."/>
            <person name="Alvarado L."/>
            <person name="Berlin A."/>
            <person name="Chapman S.B."/>
            <person name="Chen Z."/>
            <person name="Freedman E."/>
            <person name="Gellesch M."/>
            <person name="Goldberg J."/>
            <person name="Griggs A."/>
            <person name="Gujja S."/>
            <person name="Heilman E.R."/>
            <person name="Heiman D."/>
            <person name="Hepburn T."/>
            <person name="Howarth C."/>
            <person name="Jen D."/>
            <person name="Larson L."/>
            <person name="Lewis B."/>
            <person name="Mehta T."/>
            <person name="Park D."/>
            <person name="Pearson M."/>
            <person name="Roberts A."/>
            <person name="Saif S."/>
            <person name="Shea T."/>
            <person name="Shenoy N."/>
            <person name="Sisk P."/>
            <person name="Stolte C."/>
            <person name="Sykes S."/>
            <person name="Walk T."/>
            <person name="White J."/>
            <person name="Yandava C."/>
            <person name="Haas B."/>
            <person name="Henn M.R."/>
            <person name="Nusbaum C."/>
            <person name="Birren B."/>
        </authorList>
    </citation>
    <scope>NUCLEOTIDE SEQUENCE [LARGE SCALE GENOMIC DNA]</scope>
    <source>
        <strain evidence="2">NA</strain>
    </source>
</reference>
<sequence>MSDAASVEMLREIDHLKRRGKSVPPNIIKKTCQQETEVNTRELFRDLAVPRKRDEIEGHFIKDEQVEARNVRSMVNRFESVSDPNRCQNSPRTTQIDTTPRKLKNQKTILTYAVDSNYNVCGITRSPSSRSDEWNECSGHGSSSHNLPYGSTSCANVWDQQQYELGLRRGITSLKRYDSRYSRVTNEVE</sequence>
<evidence type="ECO:0000313" key="2">
    <source>
        <dbReference type="Proteomes" id="UP000004810"/>
    </source>
</evidence>
<evidence type="ECO:0000313" key="1">
    <source>
        <dbReference type="EMBL" id="EJW73111.1"/>
    </source>
</evidence>